<dbReference type="RefSeq" id="WP_117325206.1">
    <property type="nucleotide sequence ID" value="NZ_QVTE01000008.1"/>
</dbReference>
<gene>
    <name evidence="1" type="ORF">D0469_03255</name>
</gene>
<comment type="caution">
    <text evidence="1">The sequence shown here is derived from an EMBL/GenBank/DDBJ whole genome shotgun (WGS) entry which is preliminary data.</text>
</comment>
<evidence type="ECO:0000313" key="2">
    <source>
        <dbReference type="Proteomes" id="UP000264541"/>
    </source>
</evidence>
<dbReference type="Proteomes" id="UP000264541">
    <property type="component" value="Unassembled WGS sequence"/>
</dbReference>
<organism evidence="1 2">
    <name type="scientific">Peribacillus saganii</name>
    <dbReference type="NCBI Taxonomy" id="2303992"/>
    <lineage>
        <taxon>Bacteria</taxon>
        <taxon>Bacillati</taxon>
        <taxon>Bacillota</taxon>
        <taxon>Bacilli</taxon>
        <taxon>Bacillales</taxon>
        <taxon>Bacillaceae</taxon>
        <taxon>Peribacillus</taxon>
    </lineage>
</organism>
<keyword evidence="2" id="KW-1185">Reference proteome</keyword>
<accession>A0A372LS21</accession>
<reference evidence="1 2" key="1">
    <citation type="submission" date="2018-08" db="EMBL/GenBank/DDBJ databases">
        <title>Bacillus chawlae sp. nov., Bacillus glennii sp. nov., and Bacillus saganii sp. nov. Isolated from the Vehicle Assembly Building at Kennedy Space Center where the Viking Spacecraft were Assembled.</title>
        <authorList>
            <person name="Seuylemezian A."/>
            <person name="Vaishampayan P."/>
        </authorList>
    </citation>
    <scope>NUCLEOTIDE SEQUENCE [LARGE SCALE GENOMIC DNA]</scope>
    <source>
        <strain evidence="1 2">V47-23a</strain>
    </source>
</reference>
<sequence length="72" mass="7770">MAKTLELIFVTEEGKTSAISIEDPKEPVNIADVKMAMEQVVAAQAFTTQTGGLASVKGARVIERNVTDYEVK</sequence>
<proteinExistence type="predicted"/>
<dbReference type="AlphaFoldDB" id="A0A372LS21"/>
<name>A0A372LS21_9BACI</name>
<protein>
    <submittedName>
        <fullName evidence="1">DUF2922 domain-containing protein</fullName>
    </submittedName>
</protein>
<dbReference type="EMBL" id="QVTE01000008">
    <property type="protein sequence ID" value="RFU70978.1"/>
    <property type="molecule type" value="Genomic_DNA"/>
</dbReference>
<dbReference type="InterPro" id="IPR021321">
    <property type="entry name" value="DUF2922"/>
</dbReference>
<dbReference type="OrthoDB" id="2454247at2"/>
<dbReference type="Pfam" id="PF11148">
    <property type="entry name" value="DUF2922"/>
    <property type="match status" value="1"/>
</dbReference>
<evidence type="ECO:0000313" key="1">
    <source>
        <dbReference type="EMBL" id="RFU70978.1"/>
    </source>
</evidence>